<dbReference type="Gene3D" id="3.40.710.10">
    <property type="entry name" value="DD-peptidase/beta-lactamase superfamily"/>
    <property type="match status" value="1"/>
</dbReference>
<sequence>MLVTRGDAALRLASVSKQFTAVAVLQLVQAGTLRLDATPVSLDPALSGPLAKVTVQQLRTQTSGIKNISSIAASRAARREDTDALGLMNYFEELPPEFDPGTRFGYSNSNYIVLTHLIERVSGQPYASYLQPSVFQPLGMQHTRYDNHLAVIAKRPQGYRRSKGELQNADFISISKPQGAGGLISTVDDLAIWHRSLRDGRPVAVPLLAQAMRKTALADGTSSPQGFGRIIFQVKGLSDVEHGGLFWIACANRCDSIGLSR</sequence>
<proteinExistence type="predicted"/>
<evidence type="ECO:0000313" key="2">
    <source>
        <dbReference type="EMBL" id="PPU91910.1"/>
    </source>
</evidence>
<keyword evidence="3" id="KW-1185">Reference proteome</keyword>
<dbReference type="Proteomes" id="UP000239939">
    <property type="component" value="Unassembled WGS sequence"/>
</dbReference>
<feature type="domain" description="Beta-lactamase-related" evidence="1">
    <location>
        <begin position="6"/>
        <end position="227"/>
    </location>
</feature>
<dbReference type="InterPro" id="IPR012338">
    <property type="entry name" value="Beta-lactam/transpept-like"/>
</dbReference>
<dbReference type="SUPFAM" id="SSF56601">
    <property type="entry name" value="beta-lactamase/transpeptidase-like"/>
    <property type="match status" value="1"/>
</dbReference>
<dbReference type="RefSeq" id="WP_128417462.1">
    <property type="nucleotide sequence ID" value="NZ_MDEJ01000077.1"/>
</dbReference>
<dbReference type="EMBL" id="MDEJ01000077">
    <property type="protein sequence ID" value="PPU91910.1"/>
    <property type="molecule type" value="Genomic_DNA"/>
</dbReference>
<comment type="caution">
    <text evidence="2">The sequence shown here is derived from an EMBL/GenBank/DDBJ whole genome shotgun (WGS) entry which is preliminary data.</text>
</comment>
<evidence type="ECO:0000313" key="3">
    <source>
        <dbReference type="Proteomes" id="UP000239939"/>
    </source>
</evidence>
<gene>
    <name evidence="2" type="ORF">XpopCFBP1817_12905</name>
</gene>
<dbReference type="OrthoDB" id="9799367at2"/>
<dbReference type="PANTHER" id="PTHR46825">
    <property type="entry name" value="D-ALANYL-D-ALANINE-CARBOXYPEPTIDASE/ENDOPEPTIDASE AMPH"/>
    <property type="match status" value="1"/>
</dbReference>
<accession>A0A2S7EMQ7</accession>
<dbReference type="Pfam" id="PF00144">
    <property type="entry name" value="Beta-lactamase"/>
    <property type="match status" value="1"/>
</dbReference>
<evidence type="ECO:0000259" key="1">
    <source>
        <dbReference type="Pfam" id="PF00144"/>
    </source>
</evidence>
<dbReference type="PANTHER" id="PTHR46825:SF9">
    <property type="entry name" value="BETA-LACTAMASE-RELATED DOMAIN-CONTAINING PROTEIN"/>
    <property type="match status" value="1"/>
</dbReference>
<dbReference type="AlphaFoldDB" id="A0A2S7EMQ7"/>
<dbReference type="InterPro" id="IPR001466">
    <property type="entry name" value="Beta-lactam-related"/>
</dbReference>
<dbReference type="InterPro" id="IPR050491">
    <property type="entry name" value="AmpC-like"/>
</dbReference>
<name>A0A2S7EMQ7_9XANT</name>
<organism evidence="2 3">
    <name type="scientific">Xanthomonas populi</name>
    <dbReference type="NCBI Taxonomy" id="53414"/>
    <lineage>
        <taxon>Bacteria</taxon>
        <taxon>Pseudomonadati</taxon>
        <taxon>Pseudomonadota</taxon>
        <taxon>Gammaproteobacteria</taxon>
        <taxon>Lysobacterales</taxon>
        <taxon>Lysobacteraceae</taxon>
        <taxon>Xanthomonas</taxon>
    </lineage>
</organism>
<reference evidence="3" key="1">
    <citation type="submission" date="2016-08" db="EMBL/GenBank/DDBJ databases">
        <authorList>
            <person name="Merda D."/>
            <person name="Briand M."/>
            <person name="Taghouti G."/>
            <person name="Carrere S."/>
            <person name="Gouzy J."/>
            <person name="Portier P."/>
            <person name="Jacques M.-A."/>
            <person name="Fischer-Le Saux M."/>
        </authorList>
    </citation>
    <scope>NUCLEOTIDE SEQUENCE [LARGE SCALE GENOMIC DNA]</scope>
    <source>
        <strain evidence="3">CFBP1817</strain>
    </source>
</reference>
<protein>
    <recommendedName>
        <fullName evidence="1">Beta-lactamase-related domain-containing protein</fullName>
    </recommendedName>
</protein>